<proteinExistence type="predicted"/>
<dbReference type="InterPro" id="IPR047650">
    <property type="entry name" value="Transpos_IS110"/>
</dbReference>
<sequence length="356" mass="38604">MHDIDPAEIIIGIDTHKEAHAAVAINGLGARLDAMTVPVSLRGYQELETWARSFGRVRAFGIEGTGSYGAGLSRFLQERGHGVIEVNRPNRQIRHQHGKTDPLDAENAARSVLSGQARAAPKSGTSSVEMIRHLKVARDTAVKSRTQAMVTLKTIIINAPIALRESLEGLTGTMTLIRHLAALRPGTMRSPTASAKAALRALARRWLMLDAEIKSHDAALDALTTACAPALKEAHGMATGTAAEMLILVGDNPERIRSEAAFAKLCGACPIPASSGKTSRHRLNRGGHRQANAALYRVVISRMRSHSPTRDYVRKRMAEGKGKMEIIRCLKRFVAREIFGYLCRTSRPATTISSTS</sequence>
<organism evidence="3 4">
    <name type="scientific">Microvirga tunisiensis</name>
    <dbReference type="NCBI Taxonomy" id="2108360"/>
    <lineage>
        <taxon>Bacteria</taxon>
        <taxon>Pseudomonadati</taxon>
        <taxon>Pseudomonadota</taxon>
        <taxon>Alphaproteobacteria</taxon>
        <taxon>Hyphomicrobiales</taxon>
        <taxon>Methylobacteriaceae</taxon>
        <taxon>Microvirga</taxon>
    </lineage>
</organism>
<keyword evidence="4" id="KW-1185">Reference proteome</keyword>
<evidence type="ECO:0000259" key="1">
    <source>
        <dbReference type="Pfam" id="PF01548"/>
    </source>
</evidence>
<dbReference type="NCBIfam" id="NF033542">
    <property type="entry name" value="transpos_IS110"/>
    <property type="match status" value="1"/>
</dbReference>
<dbReference type="GO" id="GO:0003677">
    <property type="term" value="F:DNA binding"/>
    <property type="evidence" value="ECO:0007669"/>
    <property type="project" value="InterPro"/>
</dbReference>
<dbReference type="PANTHER" id="PTHR33055:SF16">
    <property type="entry name" value="TRANSPOSASE FOR INSERTION SEQUENCE ELEMENT IS1547"/>
    <property type="match status" value="1"/>
</dbReference>
<feature type="domain" description="Transposase IS116/IS110/IS902 C-terminal" evidence="2">
    <location>
        <begin position="230"/>
        <end position="313"/>
    </location>
</feature>
<gene>
    <name evidence="3" type="ORF">FS320_39990</name>
</gene>
<dbReference type="InterPro" id="IPR002525">
    <property type="entry name" value="Transp_IS110-like_N"/>
</dbReference>
<dbReference type="PANTHER" id="PTHR33055">
    <property type="entry name" value="TRANSPOSASE FOR INSERTION SEQUENCE ELEMENT IS1111A"/>
    <property type="match status" value="1"/>
</dbReference>
<dbReference type="GO" id="GO:0004803">
    <property type="term" value="F:transposase activity"/>
    <property type="evidence" value="ECO:0007669"/>
    <property type="project" value="InterPro"/>
</dbReference>
<feature type="domain" description="Transposase IS110-like N-terminal" evidence="1">
    <location>
        <begin position="11"/>
        <end position="153"/>
    </location>
</feature>
<dbReference type="Pfam" id="PF02371">
    <property type="entry name" value="Transposase_20"/>
    <property type="match status" value="1"/>
</dbReference>
<dbReference type="Pfam" id="PF01548">
    <property type="entry name" value="DEDD_Tnp_IS110"/>
    <property type="match status" value="1"/>
</dbReference>
<dbReference type="EMBL" id="VOSK01000493">
    <property type="protein sequence ID" value="MPR30943.1"/>
    <property type="molecule type" value="Genomic_DNA"/>
</dbReference>
<dbReference type="GO" id="GO:0006313">
    <property type="term" value="P:DNA transposition"/>
    <property type="evidence" value="ECO:0007669"/>
    <property type="project" value="InterPro"/>
</dbReference>
<accession>A0A5N7MVC3</accession>
<evidence type="ECO:0000259" key="2">
    <source>
        <dbReference type="Pfam" id="PF02371"/>
    </source>
</evidence>
<comment type="caution">
    <text evidence="3">The sequence shown here is derived from an EMBL/GenBank/DDBJ whole genome shotgun (WGS) entry which is preliminary data.</text>
</comment>
<protein>
    <submittedName>
        <fullName evidence="3">IS110 family transposase</fullName>
    </submittedName>
</protein>
<reference evidence="3 4" key="1">
    <citation type="journal article" date="2019" name="Syst. Appl. Microbiol.">
        <title>Microvirga tunisiensis sp. nov., a root nodule symbiotic bacterium isolated from Lupinus micranthus and L. luteus grown in Northern Tunisia.</title>
        <authorList>
            <person name="Msaddak A."/>
            <person name="Rejili M."/>
            <person name="Duran D."/>
            <person name="Mars M."/>
            <person name="Palacios J.M."/>
            <person name="Ruiz-Argueso T."/>
            <person name="Rey L."/>
            <person name="Imperial J."/>
        </authorList>
    </citation>
    <scope>NUCLEOTIDE SEQUENCE [LARGE SCALE GENOMIC DNA]</scope>
    <source>
        <strain evidence="3 4">Lmie10</strain>
    </source>
</reference>
<dbReference type="Proteomes" id="UP000403266">
    <property type="component" value="Unassembled WGS sequence"/>
</dbReference>
<dbReference type="OrthoDB" id="4337860at2"/>
<name>A0A5N7MVC3_9HYPH</name>
<dbReference type="RefSeq" id="WP_152717993.1">
    <property type="nucleotide sequence ID" value="NZ_VOSJ01000528.1"/>
</dbReference>
<evidence type="ECO:0000313" key="3">
    <source>
        <dbReference type="EMBL" id="MPR30943.1"/>
    </source>
</evidence>
<evidence type="ECO:0000313" key="4">
    <source>
        <dbReference type="Proteomes" id="UP000403266"/>
    </source>
</evidence>
<dbReference type="InterPro" id="IPR003346">
    <property type="entry name" value="Transposase_20"/>
</dbReference>
<dbReference type="AlphaFoldDB" id="A0A5N7MVC3"/>